<protein>
    <submittedName>
        <fullName evidence="3">SDR family oxidoreductase</fullName>
    </submittedName>
</protein>
<dbReference type="Proteomes" id="UP000607796">
    <property type="component" value="Unassembled WGS sequence"/>
</dbReference>
<dbReference type="PRINTS" id="PR00081">
    <property type="entry name" value="GDHRDH"/>
</dbReference>
<accession>A0ABR9X082</accession>
<reference evidence="3 4" key="1">
    <citation type="journal article" date="2021" name="Int. J. Syst. Evol. Microbiol.">
        <title>Salipiger mangrovisoli sp. nov., isolated from mangrove soil and the proposal for the reclassification of Paraphaeobacter pallidus as Salipiger pallidus comb. nov.</title>
        <authorList>
            <person name="Du J."/>
            <person name="Liu Y."/>
            <person name="Pei T."/>
            <person name="Deng M.R."/>
            <person name="Zhu H."/>
        </authorList>
    </citation>
    <scope>NUCLEOTIDE SEQUENCE [LARGE SCALE GENOMIC DNA]</scope>
    <source>
        <strain evidence="3 4">6D45A</strain>
    </source>
</reference>
<gene>
    <name evidence="3" type="ORF">IQ782_08715</name>
</gene>
<evidence type="ECO:0000256" key="1">
    <source>
        <dbReference type="ARBA" id="ARBA00006484"/>
    </source>
</evidence>
<dbReference type="EMBL" id="JADFFK010000005">
    <property type="protein sequence ID" value="MBE9636916.1"/>
    <property type="molecule type" value="Genomic_DNA"/>
</dbReference>
<keyword evidence="2" id="KW-0560">Oxidoreductase</keyword>
<sequence length="119" mass="12176">MLCSSGPGRFIRPGFGPYGAARAGGIALMQTFALERAPKLPVNAVGPGAVDTTFLRGGTGRSDESGPKVLDLARHRAGTPLGRGADPLDIAGPIRFLLGGDSGFITGQVLWVNGGVFMP</sequence>
<name>A0ABR9X082_9RHOB</name>
<dbReference type="InterPro" id="IPR002347">
    <property type="entry name" value="SDR_fam"/>
</dbReference>
<evidence type="ECO:0000313" key="3">
    <source>
        <dbReference type="EMBL" id="MBE9636916.1"/>
    </source>
</evidence>
<dbReference type="CDD" id="cd05233">
    <property type="entry name" value="SDR_c"/>
    <property type="match status" value="1"/>
</dbReference>
<proteinExistence type="inferred from homology"/>
<dbReference type="Gene3D" id="3.40.50.720">
    <property type="entry name" value="NAD(P)-binding Rossmann-like Domain"/>
    <property type="match status" value="1"/>
</dbReference>
<dbReference type="SUPFAM" id="SSF51735">
    <property type="entry name" value="NAD(P)-binding Rossmann-fold domains"/>
    <property type="match status" value="1"/>
</dbReference>
<dbReference type="PANTHER" id="PTHR24321">
    <property type="entry name" value="DEHYDROGENASES, SHORT CHAIN"/>
    <property type="match status" value="1"/>
</dbReference>
<comment type="similarity">
    <text evidence="1">Belongs to the short-chain dehydrogenases/reductases (SDR) family.</text>
</comment>
<evidence type="ECO:0000256" key="2">
    <source>
        <dbReference type="ARBA" id="ARBA00023002"/>
    </source>
</evidence>
<comment type="caution">
    <text evidence="3">The sequence shown here is derived from an EMBL/GenBank/DDBJ whole genome shotgun (WGS) entry which is preliminary data.</text>
</comment>
<dbReference type="Pfam" id="PF13561">
    <property type="entry name" value="adh_short_C2"/>
    <property type="match status" value="1"/>
</dbReference>
<dbReference type="PANTHER" id="PTHR24321:SF8">
    <property type="entry name" value="ESTRADIOL 17-BETA-DEHYDROGENASE 8-RELATED"/>
    <property type="match status" value="1"/>
</dbReference>
<keyword evidence="4" id="KW-1185">Reference proteome</keyword>
<organism evidence="3 4">
    <name type="scientific">Salipiger mangrovisoli</name>
    <dbReference type="NCBI Taxonomy" id="2865933"/>
    <lineage>
        <taxon>Bacteria</taxon>
        <taxon>Pseudomonadati</taxon>
        <taxon>Pseudomonadota</taxon>
        <taxon>Alphaproteobacteria</taxon>
        <taxon>Rhodobacterales</taxon>
        <taxon>Roseobacteraceae</taxon>
        <taxon>Salipiger</taxon>
    </lineage>
</organism>
<dbReference type="InterPro" id="IPR036291">
    <property type="entry name" value="NAD(P)-bd_dom_sf"/>
</dbReference>
<evidence type="ECO:0000313" key="4">
    <source>
        <dbReference type="Proteomes" id="UP000607796"/>
    </source>
</evidence>